<evidence type="ECO:0000256" key="1">
    <source>
        <dbReference type="ARBA" id="ARBA00022741"/>
    </source>
</evidence>
<dbReference type="InterPro" id="IPR035992">
    <property type="entry name" value="Ricin_B-like_lectins"/>
</dbReference>
<feature type="coiled-coil region" evidence="4">
    <location>
        <begin position="372"/>
        <end position="399"/>
    </location>
</feature>
<keyword evidence="2 3" id="KW-0067">ATP-binding</keyword>
<organism evidence="6 7">
    <name type="scientific">Kipferlia bialata</name>
    <dbReference type="NCBI Taxonomy" id="797122"/>
    <lineage>
        <taxon>Eukaryota</taxon>
        <taxon>Metamonada</taxon>
        <taxon>Carpediemonas-like organisms</taxon>
        <taxon>Kipferlia</taxon>
    </lineage>
</organism>
<evidence type="ECO:0000256" key="4">
    <source>
        <dbReference type="SAM" id="Coils"/>
    </source>
</evidence>
<dbReference type="Pfam" id="PF00652">
    <property type="entry name" value="Ricin_B_lectin"/>
    <property type="match status" value="1"/>
</dbReference>
<name>A0A9K3CVP2_9EUKA</name>
<dbReference type="EMBL" id="BDIP01001194">
    <property type="protein sequence ID" value="GIQ83822.1"/>
    <property type="molecule type" value="Genomic_DNA"/>
</dbReference>
<dbReference type="GO" id="GO:0004672">
    <property type="term" value="F:protein kinase activity"/>
    <property type="evidence" value="ECO:0007669"/>
    <property type="project" value="InterPro"/>
</dbReference>
<dbReference type="AlphaFoldDB" id="A0A9K3CVP2"/>
<keyword evidence="7" id="KW-1185">Reference proteome</keyword>
<feature type="non-terminal residue" evidence="6">
    <location>
        <position position="1"/>
    </location>
</feature>
<dbReference type="InterPro" id="IPR008271">
    <property type="entry name" value="Ser/Thr_kinase_AS"/>
</dbReference>
<dbReference type="GO" id="GO:0005524">
    <property type="term" value="F:ATP binding"/>
    <property type="evidence" value="ECO:0007669"/>
    <property type="project" value="UniProtKB-UniRule"/>
</dbReference>
<dbReference type="SUPFAM" id="SSF56112">
    <property type="entry name" value="Protein kinase-like (PK-like)"/>
    <property type="match status" value="1"/>
</dbReference>
<evidence type="ECO:0000256" key="2">
    <source>
        <dbReference type="ARBA" id="ARBA00022840"/>
    </source>
</evidence>
<dbReference type="OrthoDB" id="4062651at2759"/>
<dbReference type="InterPro" id="IPR011009">
    <property type="entry name" value="Kinase-like_dom_sf"/>
</dbReference>
<evidence type="ECO:0000313" key="7">
    <source>
        <dbReference type="Proteomes" id="UP000265618"/>
    </source>
</evidence>
<evidence type="ECO:0000256" key="3">
    <source>
        <dbReference type="PROSITE-ProRule" id="PRU10141"/>
    </source>
</evidence>
<keyword evidence="4" id="KW-0175">Coiled coil</keyword>
<keyword evidence="1 3" id="KW-0547">Nucleotide-binding</keyword>
<dbReference type="Gene3D" id="1.10.510.10">
    <property type="entry name" value="Transferase(Phosphotransferase) domain 1"/>
    <property type="match status" value="2"/>
</dbReference>
<feature type="binding site" evidence="3">
    <location>
        <position position="46"/>
    </location>
    <ligand>
        <name>ATP</name>
        <dbReference type="ChEBI" id="CHEBI:30616"/>
    </ligand>
</feature>
<proteinExistence type="predicted"/>
<sequence length="570" mass="64139">VYAKEREPHYPKVEDTYTLGQVLGQGCFGTVTKVTRISDHRVFALKEVKNIADICEVRRNFAAGQVRETRVMEKIQREDHLATMHCLRLEEAFLTAKPGTQTPDSLCLVIEYVEGCDLQDVMGVRNCPVDGSRLPTAPFTPTAMGEVMANACAAARGRREREAADLPWPHPVDPSLAMGVPTDIVITHMREILTTLAFFQDINVVHRDLKGANVMVDMSGHIKVVDMGLAKRISLGGFENSDVGTPLIKGLEISSKNYDFRVDVYAAGVLFYEYLSGKHPFKGNARSPIELKQNQVYREIPPLTQEDTDGVLGLQEMVTLMLQLHPYERPFAGPVLCILKGIEGIRNLTRPGAGHRTYVYTDMGAVESVSDRESVRDMVSVLERLREEQQERKASISKNDHLLQRCNQLTASTLDSLLTLGYAHSPPQYGRAFYLRCESDGKCLTVKHNLVTSDLKRRMLWQQPKRDSGDGQIRQHFVYNEDHTISTLMDTRYVVDASRGAKGDNGAKVHIYKRHGKANQKWDFVSSTLVNQCNGRALDVRGFFQSPSAPVSVWDRHGGRNQRWTYEYVE</sequence>
<dbReference type="PROSITE" id="PS50231">
    <property type="entry name" value="RICIN_B_LECTIN"/>
    <property type="match status" value="1"/>
</dbReference>
<reference evidence="6 7" key="1">
    <citation type="journal article" date="2018" name="PLoS ONE">
        <title>The draft genome of Kipferlia bialata reveals reductive genome evolution in fornicate parasites.</title>
        <authorList>
            <person name="Tanifuji G."/>
            <person name="Takabayashi S."/>
            <person name="Kume K."/>
            <person name="Takagi M."/>
            <person name="Nakayama T."/>
            <person name="Kamikawa R."/>
            <person name="Inagaki Y."/>
            <person name="Hashimoto T."/>
        </authorList>
    </citation>
    <scope>NUCLEOTIDE SEQUENCE [LARGE SCALE GENOMIC DNA]</scope>
    <source>
        <strain evidence="6">NY0173</strain>
    </source>
</reference>
<gene>
    <name evidence="6" type="ORF">KIPB_005204</name>
</gene>
<dbReference type="Pfam" id="PF00069">
    <property type="entry name" value="Pkinase"/>
    <property type="match status" value="2"/>
</dbReference>
<dbReference type="CDD" id="cd00161">
    <property type="entry name" value="beta-trefoil_Ricin-like"/>
    <property type="match status" value="1"/>
</dbReference>
<evidence type="ECO:0000259" key="5">
    <source>
        <dbReference type="PROSITE" id="PS50011"/>
    </source>
</evidence>
<dbReference type="InterPro" id="IPR000719">
    <property type="entry name" value="Prot_kinase_dom"/>
</dbReference>
<evidence type="ECO:0000313" key="6">
    <source>
        <dbReference type="EMBL" id="GIQ83822.1"/>
    </source>
</evidence>
<dbReference type="PROSITE" id="PS50011">
    <property type="entry name" value="PROTEIN_KINASE_DOM"/>
    <property type="match status" value="1"/>
</dbReference>
<dbReference type="PANTHER" id="PTHR44167">
    <property type="entry name" value="OVARIAN-SPECIFIC SERINE/THREONINE-PROTEIN KINASE LOK-RELATED"/>
    <property type="match status" value="1"/>
</dbReference>
<protein>
    <recommendedName>
        <fullName evidence="5">Protein kinase domain-containing protein</fullName>
    </recommendedName>
</protein>
<dbReference type="SUPFAM" id="SSF50370">
    <property type="entry name" value="Ricin B-like lectins"/>
    <property type="match status" value="1"/>
</dbReference>
<dbReference type="InterPro" id="IPR000772">
    <property type="entry name" value="Ricin_B_lectin"/>
</dbReference>
<feature type="domain" description="Protein kinase" evidence="5">
    <location>
        <begin position="17"/>
        <end position="358"/>
    </location>
</feature>
<comment type="caution">
    <text evidence="6">The sequence shown here is derived from an EMBL/GenBank/DDBJ whole genome shotgun (WGS) entry which is preliminary data.</text>
</comment>
<dbReference type="SMART" id="SM00458">
    <property type="entry name" value="RICIN"/>
    <property type="match status" value="1"/>
</dbReference>
<dbReference type="PANTHER" id="PTHR44167:SF24">
    <property type="entry name" value="SERINE_THREONINE-PROTEIN KINASE CHK2"/>
    <property type="match status" value="1"/>
</dbReference>
<accession>A0A9K3CVP2</accession>
<dbReference type="PROSITE" id="PS00108">
    <property type="entry name" value="PROTEIN_KINASE_ST"/>
    <property type="match status" value="1"/>
</dbReference>
<dbReference type="Gene3D" id="2.80.10.50">
    <property type="match status" value="2"/>
</dbReference>
<dbReference type="InterPro" id="IPR017441">
    <property type="entry name" value="Protein_kinase_ATP_BS"/>
</dbReference>
<dbReference type="Proteomes" id="UP000265618">
    <property type="component" value="Unassembled WGS sequence"/>
</dbReference>
<dbReference type="PROSITE" id="PS00107">
    <property type="entry name" value="PROTEIN_KINASE_ATP"/>
    <property type="match status" value="1"/>
</dbReference>
<dbReference type="SMART" id="SM00220">
    <property type="entry name" value="S_TKc"/>
    <property type="match status" value="1"/>
</dbReference>